<dbReference type="Pfam" id="PF11663">
    <property type="entry name" value="Toxin_YhaV"/>
    <property type="match status" value="1"/>
</dbReference>
<evidence type="ECO:0000313" key="1">
    <source>
        <dbReference type="EMBL" id="MBD2684746.1"/>
    </source>
</evidence>
<organism evidence="1 2">
    <name type="scientific">Aphanizomenon flos-aquae FACHB-1249</name>
    <dbReference type="NCBI Taxonomy" id="2692889"/>
    <lineage>
        <taxon>Bacteria</taxon>
        <taxon>Bacillati</taxon>
        <taxon>Cyanobacteriota</taxon>
        <taxon>Cyanophyceae</taxon>
        <taxon>Nostocales</taxon>
        <taxon>Aphanizomenonaceae</taxon>
        <taxon>Aphanizomenon</taxon>
    </lineage>
</organism>
<keyword evidence="2" id="KW-1185">Reference proteome</keyword>
<reference evidence="1 2" key="1">
    <citation type="journal article" date="2020" name="ISME J.">
        <title>Comparative genomics reveals insights into cyanobacterial evolution and habitat adaptation.</title>
        <authorList>
            <person name="Chen M.Y."/>
            <person name="Teng W.K."/>
            <person name="Zhao L."/>
            <person name="Hu C.X."/>
            <person name="Zhou Y.K."/>
            <person name="Han B.P."/>
            <person name="Song L.R."/>
            <person name="Shu W.S."/>
        </authorList>
    </citation>
    <scope>NUCLEOTIDE SEQUENCE [LARGE SCALE GENOMIC DNA]</scope>
    <source>
        <strain evidence="1 2">FACHB-1249</strain>
    </source>
</reference>
<dbReference type="InterPro" id="IPR021679">
    <property type="entry name" value="Toxin_endonuclease_YhaV"/>
</dbReference>
<accession>A0ABR8IQK7</accession>
<sequence length="157" mass="18552">MNVNGWTLKIHPAFGEKYNKLIIQVEELKEKNPEEYQQHPATKFLNNINEFIYKRIPEDPIAPEFRQGKTLGTDKKHWFRAKFNRRFRLFFRYSSTEKVIIYSWINDENSLRKEGAKTDPYNIFTKMLASGNPPDSWDDLLKASDNLESVSEDFDNG</sequence>
<dbReference type="GeneID" id="78216802"/>
<evidence type="ECO:0000313" key="2">
    <source>
        <dbReference type="Proteomes" id="UP000660270"/>
    </source>
</evidence>
<comment type="caution">
    <text evidence="1">The sequence shown here is derived from an EMBL/GenBank/DDBJ whole genome shotgun (WGS) entry which is preliminary data.</text>
</comment>
<protein>
    <submittedName>
        <fullName evidence="1">Type II toxin-antitoxin system YhaV family toxin</fullName>
    </submittedName>
</protein>
<name>A0ABR8IQK7_APHFL</name>
<proteinExistence type="predicted"/>
<dbReference type="Proteomes" id="UP000660270">
    <property type="component" value="Unassembled WGS sequence"/>
</dbReference>
<dbReference type="EMBL" id="JACJTM010000009">
    <property type="protein sequence ID" value="MBD2684746.1"/>
    <property type="molecule type" value="Genomic_DNA"/>
</dbReference>
<gene>
    <name evidence="1" type="ORF">H6G43_05715</name>
</gene>
<dbReference type="RefSeq" id="WP_190386780.1">
    <property type="nucleotide sequence ID" value="NZ_JACJTM010000009.1"/>
</dbReference>